<feature type="region of interest" description="Disordered" evidence="2">
    <location>
        <begin position="117"/>
        <end position="150"/>
    </location>
</feature>
<dbReference type="InParanoid" id="A0A1Z5KT29"/>
<feature type="compositionally biased region" description="Low complexity" evidence="2">
    <location>
        <begin position="278"/>
        <end position="287"/>
    </location>
</feature>
<feature type="compositionally biased region" description="Polar residues" evidence="2">
    <location>
        <begin position="325"/>
        <end position="334"/>
    </location>
</feature>
<feature type="compositionally biased region" description="Basic and acidic residues" evidence="2">
    <location>
        <begin position="135"/>
        <end position="145"/>
    </location>
</feature>
<reference evidence="4 5" key="1">
    <citation type="journal article" date="2015" name="Plant Cell">
        <title>Oil accumulation by the oleaginous diatom Fistulifera solaris as revealed by the genome and transcriptome.</title>
        <authorList>
            <person name="Tanaka T."/>
            <person name="Maeda Y."/>
            <person name="Veluchamy A."/>
            <person name="Tanaka M."/>
            <person name="Abida H."/>
            <person name="Marechal E."/>
            <person name="Bowler C."/>
            <person name="Muto M."/>
            <person name="Sunaga Y."/>
            <person name="Tanaka M."/>
            <person name="Yoshino T."/>
            <person name="Taniguchi T."/>
            <person name="Fukuda Y."/>
            <person name="Nemoto M."/>
            <person name="Matsumoto M."/>
            <person name="Wong P.S."/>
            <person name="Aburatani S."/>
            <person name="Fujibuchi W."/>
        </authorList>
    </citation>
    <scope>NUCLEOTIDE SEQUENCE [LARGE SCALE GENOMIC DNA]</scope>
    <source>
        <strain evidence="4 5">JPCC DA0580</strain>
    </source>
</reference>
<dbReference type="AlphaFoldDB" id="A0A1Z5KT29"/>
<dbReference type="Proteomes" id="UP000198406">
    <property type="component" value="Unassembled WGS sequence"/>
</dbReference>
<protein>
    <submittedName>
        <fullName evidence="4">Uncharacterized protein</fullName>
    </submittedName>
</protein>
<feature type="chain" id="PRO_5013369164" evidence="3">
    <location>
        <begin position="20"/>
        <end position="1123"/>
    </location>
</feature>
<gene>
    <name evidence="4" type="ORF">FisN_16Hh228</name>
</gene>
<evidence type="ECO:0000256" key="3">
    <source>
        <dbReference type="SAM" id="SignalP"/>
    </source>
</evidence>
<feature type="signal peptide" evidence="3">
    <location>
        <begin position="1"/>
        <end position="19"/>
    </location>
</feature>
<sequence>MISKQGILLWLGCSAPAWGWPQIRFARPMRGSHIDSSAPLQALQYRQGSVSDDDYSTNPQILSQAIFPQMVDISNGTDEHGEIAANPENLQDQNHQHPVLGDLINFDVSIKTTNNLLDEENTKSQQEKSQFAGDIDNKLKPKEEQVDTEMSIGDQTLKTEIKSRFERVDWKEETSQRVGSDRELTEKDTRLELKGDDETTSSTDEEASVDTSPSSGAKLFHRDIMTRWSAVKLDDRVESKENVVSMESEKEALVVKLSNDKFLKDVMKHKVSLEDDSSASLSTSSDSISDEKSVDSIERPGIRLDNGVPFFVETRDDSVFDPNGPETSVEANSSEGEESFEIRPRAIDQESKNNIFGWPIPLTFFENLKDQMQLESVHNVNKDAVKGAAIMGLMLSTVASGGLNLIAGGSAAALTSVLALTKGTPGEIVRVTGDSLWDVAVSTMEAAKTRQSSRARRKSHIEQDESADKIETVKNQQISLVNRSGNAINSTNEEPFRRKLMAYRFALEAKERQRVITASERESLVPFFLGDGYFEDVPGIPSPRRAASPLLLPVSKTSSSGSKSDERALPQRTINFQVALERLKKRLSLQRKAFSLEAELDVDDDTIKGAAISGLVLGTIGSGGFHLPVSAAAVAATSCMAMTKGAVGEVSRAIGDYAWEVVLSAKEVLTPERQQILRKDFAEGWMQFGLTLMEGTVSVANTTKEALHEHEKRVAKIEYERKMAMQKLQRLKREEVFHRNMLNMRLSLEKAKRLRAEETRLHIEANQRILRDRNQVMARRQLMSYRFALEGAQRAKRVEASKKAILLAKQIELENMRINTRREQMAYRLKLEEEQRKSRQMAEKAERERIRTQSRQAIMSRRFKLECEQRAKRFKEIAQAQRLAEEAEWEKKIVKSRQIMMSYRFSLEDSRRAKSTKELTRSKFLVEDAERESMAVQARQKMIGRANVDHEIYTKPCDEMLRSSVLAEQREPEHMALKARQEMLALRLKLEGEQRVKRSEGPQKIQLSVGSTELDDAVQSQKERMIYSYVVNQEQRGTHRLPRRASTYGEPVDDSSEVSFVRRKRTSGNRFRSTVTKLATALILSYVGFLYDYDPRPTPSLYNPDSFRVQKPYTFPVYQFEIL</sequence>
<feature type="compositionally biased region" description="Basic and acidic residues" evidence="2">
    <location>
        <begin position="170"/>
        <end position="197"/>
    </location>
</feature>
<organism evidence="4 5">
    <name type="scientific">Fistulifera solaris</name>
    <name type="common">Oleaginous diatom</name>
    <dbReference type="NCBI Taxonomy" id="1519565"/>
    <lineage>
        <taxon>Eukaryota</taxon>
        <taxon>Sar</taxon>
        <taxon>Stramenopiles</taxon>
        <taxon>Ochrophyta</taxon>
        <taxon>Bacillariophyta</taxon>
        <taxon>Bacillariophyceae</taxon>
        <taxon>Bacillariophycidae</taxon>
        <taxon>Naviculales</taxon>
        <taxon>Naviculaceae</taxon>
        <taxon>Fistulifera</taxon>
    </lineage>
</organism>
<keyword evidence="5" id="KW-1185">Reference proteome</keyword>
<feature type="region of interest" description="Disordered" evidence="2">
    <location>
        <begin position="316"/>
        <end position="339"/>
    </location>
</feature>
<feature type="coiled-coil region" evidence="1">
    <location>
        <begin position="700"/>
        <end position="734"/>
    </location>
</feature>
<dbReference type="EMBL" id="BDSP01000289">
    <property type="protein sequence ID" value="GAX29337.1"/>
    <property type="molecule type" value="Genomic_DNA"/>
</dbReference>
<accession>A0A1Z5KT29</accession>
<name>A0A1Z5KT29_FISSO</name>
<keyword evidence="3" id="KW-0732">Signal</keyword>
<feature type="region of interest" description="Disordered" evidence="2">
    <location>
        <begin position="170"/>
        <end position="216"/>
    </location>
</feature>
<evidence type="ECO:0000256" key="1">
    <source>
        <dbReference type="SAM" id="Coils"/>
    </source>
</evidence>
<comment type="caution">
    <text evidence="4">The sequence shown here is derived from an EMBL/GenBank/DDBJ whole genome shotgun (WGS) entry which is preliminary data.</text>
</comment>
<feature type="region of interest" description="Disordered" evidence="2">
    <location>
        <begin position="273"/>
        <end position="296"/>
    </location>
</feature>
<evidence type="ECO:0000313" key="4">
    <source>
        <dbReference type="EMBL" id="GAX29337.1"/>
    </source>
</evidence>
<evidence type="ECO:0000256" key="2">
    <source>
        <dbReference type="SAM" id="MobiDB-lite"/>
    </source>
</evidence>
<keyword evidence="1" id="KW-0175">Coiled coil</keyword>
<proteinExistence type="predicted"/>
<evidence type="ECO:0000313" key="5">
    <source>
        <dbReference type="Proteomes" id="UP000198406"/>
    </source>
</evidence>